<evidence type="ECO:0000313" key="3">
    <source>
        <dbReference type="EMBL" id="SEM07375.1"/>
    </source>
</evidence>
<dbReference type="AlphaFoldDB" id="A0A1H7VEN3"/>
<protein>
    <submittedName>
        <fullName evidence="3">Spore maturation protein B</fullName>
    </submittedName>
</protein>
<dbReference type="OrthoDB" id="9805623at2"/>
<dbReference type="PANTHER" id="PTHR35793:SF2">
    <property type="entry name" value="INNER MEMBRANE PROTEIN YJIG"/>
    <property type="match status" value="1"/>
</dbReference>
<dbReference type="PANTHER" id="PTHR35793">
    <property type="entry name" value="INNER MEMBRANE PROTEIN YJIG"/>
    <property type="match status" value="1"/>
</dbReference>
<dbReference type="InterPro" id="IPR052549">
    <property type="entry name" value="SpmB"/>
</dbReference>
<dbReference type="RefSeq" id="WP_093882332.1">
    <property type="nucleotide sequence ID" value="NZ_FOBS01000003.1"/>
</dbReference>
<keyword evidence="4" id="KW-1185">Reference proteome</keyword>
<gene>
    <name evidence="3" type="ORF">SAMN04489760_103198</name>
</gene>
<dbReference type="Pfam" id="PF07670">
    <property type="entry name" value="Gate"/>
    <property type="match status" value="1"/>
</dbReference>
<dbReference type="STRING" id="43775.SAMN04489760_103198"/>
<feature type="transmembrane region" description="Helical" evidence="1">
    <location>
        <begin position="152"/>
        <end position="175"/>
    </location>
</feature>
<dbReference type="EMBL" id="FOBS01000003">
    <property type="protein sequence ID" value="SEM07375.1"/>
    <property type="molecule type" value="Genomic_DNA"/>
</dbReference>
<feature type="domain" description="Nucleoside transporter/FeoB GTPase Gate" evidence="2">
    <location>
        <begin position="46"/>
        <end position="147"/>
    </location>
</feature>
<accession>A0A1H7VEN3</accession>
<evidence type="ECO:0000259" key="2">
    <source>
        <dbReference type="Pfam" id="PF07670"/>
    </source>
</evidence>
<keyword evidence="1" id="KW-0472">Membrane</keyword>
<evidence type="ECO:0000256" key="1">
    <source>
        <dbReference type="SAM" id="Phobius"/>
    </source>
</evidence>
<dbReference type="GO" id="GO:0005886">
    <property type="term" value="C:plasma membrane"/>
    <property type="evidence" value="ECO:0007669"/>
    <property type="project" value="TreeGrafter"/>
</dbReference>
<feature type="transmembrane region" description="Helical" evidence="1">
    <location>
        <begin position="45"/>
        <end position="63"/>
    </location>
</feature>
<evidence type="ECO:0000313" key="4">
    <source>
        <dbReference type="Proteomes" id="UP000198744"/>
    </source>
</evidence>
<organism evidence="3 4">
    <name type="scientific">Syntrophus gentianae</name>
    <dbReference type="NCBI Taxonomy" id="43775"/>
    <lineage>
        <taxon>Bacteria</taxon>
        <taxon>Pseudomonadati</taxon>
        <taxon>Thermodesulfobacteriota</taxon>
        <taxon>Syntrophia</taxon>
        <taxon>Syntrophales</taxon>
        <taxon>Syntrophaceae</taxon>
        <taxon>Syntrophus</taxon>
    </lineage>
</organism>
<dbReference type="Proteomes" id="UP000198744">
    <property type="component" value="Unassembled WGS sequence"/>
</dbReference>
<feature type="transmembrane region" description="Helical" evidence="1">
    <location>
        <begin position="7"/>
        <end position="25"/>
    </location>
</feature>
<feature type="transmembrane region" description="Helical" evidence="1">
    <location>
        <begin position="125"/>
        <end position="145"/>
    </location>
</feature>
<proteinExistence type="predicted"/>
<reference evidence="3 4" key="1">
    <citation type="submission" date="2016-10" db="EMBL/GenBank/DDBJ databases">
        <authorList>
            <person name="de Groot N.N."/>
        </authorList>
    </citation>
    <scope>NUCLEOTIDE SEQUENCE [LARGE SCALE GENOMIC DNA]</scope>
    <source>
        <strain evidence="3 4">DSM 8423</strain>
    </source>
</reference>
<dbReference type="InterPro" id="IPR011642">
    <property type="entry name" value="Gate_dom"/>
</dbReference>
<sequence>MIRQFSTISLLIIPLFLLFTILYGTFKKVRVYDSFVTGAKEGPGIVLNIFPYLLAIFVAIKGFQASGAFDCLRNLFFGLFAFLDLPIEVISMAIVKPLSGSASTALFTDIVKTTGPDSTATRMTAVIMGSAETTFYVLAVYLGAVSIRKTRYLVPVCLVADFIGIVVAILVVSWFF</sequence>
<name>A0A1H7VEN3_9BACT</name>
<keyword evidence="1" id="KW-1133">Transmembrane helix</keyword>
<feature type="transmembrane region" description="Helical" evidence="1">
    <location>
        <begin position="75"/>
        <end position="95"/>
    </location>
</feature>
<keyword evidence="1" id="KW-0812">Transmembrane</keyword>